<dbReference type="OrthoDB" id="8449931at2"/>
<accession>A0A562NGF9</accession>
<keyword evidence="1" id="KW-0472">Membrane</keyword>
<organism evidence="2 3">
    <name type="scientific">Paracoccus sulfuroxidans</name>
    <dbReference type="NCBI Taxonomy" id="384678"/>
    <lineage>
        <taxon>Bacteria</taxon>
        <taxon>Pseudomonadati</taxon>
        <taxon>Pseudomonadota</taxon>
        <taxon>Alphaproteobacteria</taxon>
        <taxon>Rhodobacterales</taxon>
        <taxon>Paracoccaceae</taxon>
        <taxon>Paracoccus</taxon>
    </lineage>
</organism>
<keyword evidence="1" id="KW-1133">Transmembrane helix</keyword>
<sequence>MSSATRIIVPPASGRRESLAVLLLVTAILILSSGVVLLHRDRSETLALSEWQVDLRSGLNAAEQGLTADLLNAVPEMPHLPDTSPEALADEGLPPFVADVTAQARGQHSWQRLQPGMAQAWLGLPALPEIARPILLRVAGDTPTIWITDQANPGTGDLTDAALIAAGWKQVATRFDASVTREDRH</sequence>
<name>A0A562NGF9_9RHOB</name>
<dbReference type="RefSeq" id="WP_145399167.1">
    <property type="nucleotide sequence ID" value="NZ_VLKU01000010.1"/>
</dbReference>
<evidence type="ECO:0000313" key="3">
    <source>
        <dbReference type="Proteomes" id="UP000316225"/>
    </source>
</evidence>
<comment type="caution">
    <text evidence="2">The sequence shown here is derived from an EMBL/GenBank/DDBJ whole genome shotgun (WGS) entry which is preliminary data.</text>
</comment>
<gene>
    <name evidence="2" type="ORF">IQ24_03074</name>
</gene>
<keyword evidence="3" id="KW-1185">Reference proteome</keyword>
<reference evidence="2 3" key="1">
    <citation type="journal article" date="2015" name="Stand. Genomic Sci.">
        <title>Genomic Encyclopedia of Bacterial and Archaeal Type Strains, Phase III: the genomes of soil and plant-associated and newly described type strains.</title>
        <authorList>
            <person name="Whitman W.B."/>
            <person name="Woyke T."/>
            <person name="Klenk H.P."/>
            <person name="Zhou Y."/>
            <person name="Lilburn T.G."/>
            <person name="Beck B.J."/>
            <person name="De Vos P."/>
            <person name="Vandamme P."/>
            <person name="Eisen J.A."/>
            <person name="Garrity G."/>
            <person name="Hugenholtz P."/>
            <person name="Kyrpides N.C."/>
        </authorList>
    </citation>
    <scope>NUCLEOTIDE SEQUENCE [LARGE SCALE GENOMIC DNA]</scope>
    <source>
        <strain evidence="2 3">CGMCC 1.5364</strain>
    </source>
</reference>
<evidence type="ECO:0000256" key="1">
    <source>
        <dbReference type="SAM" id="Phobius"/>
    </source>
</evidence>
<proteinExistence type="predicted"/>
<dbReference type="InterPro" id="IPR046160">
    <property type="entry name" value="DUF6162"/>
</dbReference>
<feature type="transmembrane region" description="Helical" evidence="1">
    <location>
        <begin position="20"/>
        <end position="38"/>
    </location>
</feature>
<dbReference type="EMBL" id="VLKU01000010">
    <property type="protein sequence ID" value="TWI31216.1"/>
    <property type="molecule type" value="Genomic_DNA"/>
</dbReference>
<dbReference type="AlphaFoldDB" id="A0A562NGF9"/>
<evidence type="ECO:0000313" key="2">
    <source>
        <dbReference type="EMBL" id="TWI31216.1"/>
    </source>
</evidence>
<dbReference type="Pfam" id="PF19659">
    <property type="entry name" value="DUF6162"/>
    <property type="match status" value="1"/>
</dbReference>
<protein>
    <submittedName>
        <fullName evidence="2">Uncharacterized protein</fullName>
    </submittedName>
</protein>
<keyword evidence="1" id="KW-0812">Transmembrane</keyword>
<dbReference type="Proteomes" id="UP000316225">
    <property type="component" value="Unassembled WGS sequence"/>
</dbReference>